<keyword evidence="3" id="KW-1185">Reference proteome</keyword>
<dbReference type="AlphaFoldDB" id="A0A7G6WTE6"/>
<dbReference type="Proteomes" id="UP000515563">
    <property type="component" value="Chromosome"/>
</dbReference>
<reference evidence="3" key="1">
    <citation type="submission" date="2019-09" db="EMBL/GenBank/DDBJ databases">
        <title>Antimicrobial potential of Antarctic Bacteria.</title>
        <authorList>
            <person name="Benaud N."/>
            <person name="Edwards R.J."/>
            <person name="Ferrari B.C."/>
        </authorList>
    </citation>
    <scope>NUCLEOTIDE SEQUENCE [LARGE SCALE GENOMIC DNA]</scope>
    <source>
        <strain evidence="3">SPB151</strain>
    </source>
</reference>
<sequence>MGGGEGEGRKAVGGGRRRGKEGGGWGAKAREGRRWVGGREDVQSAGCEGSSVDVEDLGGEVVGGG</sequence>
<organism evidence="2 3">
    <name type="scientific">Kribbella qitaiheensis</name>
    <dbReference type="NCBI Taxonomy" id="1544730"/>
    <lineage>
        <taxon>Bacteria</taxon>
        <taxon>Bacillati</taxon>
        <taxon>Actinomycetota</taxon>
        <taxon>Actinomycetes</taxon>
        <taxon>Propionibacteriales</taxon>
        <taxon>Kribbellaceae</taxon>
        <taxon>Kribbella</taxon>
    </lineage>
</organism>
<name>A0A7G6WTE6_9ACTN</name>
<feature type="compositionally biased region" description="Basic and acidic residues" evidence="1">
    <location>
        <begin position="1"/>
        <end position="10"/>
    </location>
</feature>
<proteinExistence type="predicted"/>
<evidence type="ECO:0000313" key="3">
    <source>
        <dbReference type="Proteomes" id="UP000515563"/>
    </source>
</evidence>
<gene>
    <name evidence="2" type="ORF">F1D05_04175</name>
</gene>
<reference evidence="2 3" key="2">
    <citation type="journal article" date="2020" name="Microbiol. Resour. Announc.">
        <title>Antarctic desert soil bacteria exhibit high novel natural product potential, evaluated through long-read genome sequencing and comparative genomics.</title>
        <authorList>
            <person name="Benaud N."/>
            <person name="Edwards R.J."/>
            <person name="Amos T.G."/>
            <person name="D'Agostino P.M."/>
            <person name="Gutierrez-Chavez C."/>
            <person name="Montgomery K."/>
            <person name="Nicetic I."/>
            <person name="Ferrari B.C."/>
        </authorList>
    </citation>
    <scope>NUCLEOTIDE SEQUENCE [LARGE SCALE GENOMIC DNA]</scope>
    <source>
        <strain evidence="2 3">SPB151</strain>
    </source>
</reference>
<feature type="compositionally biased region" description="Basic and acidic residues" evidence="1">
    <location>
        <begin position="28"/>
        <end position="42"/>
    </location>
</feature>
<dbReference type="KEGG" id="kqi:F1D05_04175"/>
<protein>
    <submittedName>
        <fullName evidence="2">Uncharacterized protein</fullName>
    </submittedName>
</protein>
<accession>A0A7G6WTE6</accession>
<dbReference type="EMBL" id="CP043661">
    <property type="protein sequence ID" value="QNE17261.1"/>
    <property type="molecule type" value="Genomic_DNA"/>
</dbReference>
<evidence type="ECO:0000313" key="2">
    <source>
        <dbReference type="EMBL" id="QNE17261.1"/>
    </source>
</evidence>
<evidence type="ECO:0000256" key="1">
    <source>
        <dbReference type="SAM" id="MobiDB-lite"/>
    </source>
</evidence>
<feature type="region of interest" description="Disordered" evidence="1">
    <location>
        <begin position="1"/>
        <end position="65"/>
    </location>
</feature>